<keyword evidence="2" id="KW-1185">Reference proteome</keyword>
<evidence type="ECO:0000313" key="2">
    <source>
        <dbReference type="Proteomes" id="UP001552299"/>
    </source>
</evidence>
<accession>A0ABD0UP44</accession>
<protein>
    <submittedName>
        <fullName evidence="1">Uncharacterized protein</fullName>
    </submittedName>
</protein>
<evidence type="ECO:0000313" key="1">
    <source>
        <dbReference type="EMBL" id="KAL0914597.1"/>
    </source>
</evidence>
<proteinExistence type="predicted"/>
<reference evidence="1 2" key="1">
    <citation type="journal article" date="2024" name="Plant Biotechnol. J.">
        <title>Dendrobium thyrsiflorum genome and its molecular insights into genes involved in important horticultural traits.</title>
        <authorList>
            <person name="Chen B."/>
            <person name="Wang J.Y."/>
            <person name="Zheng P.J."/>
            <person name="Li K.L."/>
            <person name="Liang Y.M."/>
            <person name="Chen X.F."/>
            <person name="Zhang C."/>
            <person name="Zhao X."/>
            <person name="He X."/>
            <person name="Zhang G.Q."/>
            <person name="Liu Z.J."/>
            <person name="Xu Q."/>
        </authorList>
    </citation>
    <scope>NUCLEOTIDE SEQUENCE [LARGE SCALE GENOMIC DNA]</scope>
    <source>
        <strain evidence="1">GZMU011</strain>
    </source>
</reference>
<comment type="caution">
    <text evidence="1">The sequence shown here is derived from an EMBL/GenBank/DDBJ whole genome shotgun (WGS) entry which is preliminary data.</text>
</comment>
<sequence length="240" mass="26487">MLDFRQSQDSCLVARLSPVVGHLPVVGLSSDIYPTLNFLRSPDFCPSSDSHRTSACRRTSATLDFRQSPDFCLVARLSPVVGLLPVVGLSSDIYPTLNFLRSPDFCPSSDSRRTSATLDSRQSQDSCLVARLSPVVGLLPVVGLSSDIYLTLNFLRSSDFCPSSDYRRTSACRRTSAMLDFRQSQDSCLVARISSVVGHLPVVGLSSDIYPTLNFLRSPDFRPSLDFCPSSDFRRTSTRR</sequence>
<dbReference type="EMBL" id="JANQDX010000012">
    <property type="protein sequence ID" value="KAL0914597.1"/>
    <property type="molecule type" value="Genomic_DNA"/>
</dbReference>
<gene>
    <name evidence="1" type="ORF">M5K25_014959</name>
</gene>
<dbReference type="AlphaFoldDB" id="A0ABD0UP44"/>
<name>A0ABD0UP44_DENTH</name>
<dbReference type="Proteomes" id="UP001552299">
    <property type="component" value="Unassembled WGS sequence"/>
</dbReference>
<organism evidence="1 2">
    <name type="scientific">Dendrobium thyrsiflorum</name>
    <name type="common">Pinecone-like raceme dendrobium</name>
    <name type="synonym">Orchid</name>
    <dbReference type="NCBI Taxonomy" id="117978"/>
    <lineage>
        <taxon>Eukaryota</taxon>
        <taxon>Viridiplantae</taxon>
        <taxon>Streptophyta</taxon>
        <taxon>Embryophyta</taxon>
        <taxon>Tracheophyta</taxon>
        <taxon>Spermatophyta</taxon>
        <taxon>Magnoliopsida</taxon>
        <taxon>Liliopsida</taxon>
        <taxon>Asparagales</taxon>
        <taxon>Orchidaceae</taxon>
        <taxon>Epidendroideae</taxon>
        <taxon>Malaxideae</taxon>
        <taxon>Dendrobiinae</taxon>
        <taxon>Dendrobium</taxon>
    </lineage>
</organism>